<reference evidence="3 4" key="1">
    <citation type="submission" date="2020-08" db="EMBL/GenBank/DDBJ databases">
        <title>Plant Genome Project.</title>
        <authorList>
            <person name="Zhang R.-G."/>
        </authorList>
    </citation>
    <scope>NUCLEOTIDE SEQUENCE [LARGE SCALE GENOMIC DNA]</scope>
    <source>
        <tissue evidence="3">Rhizome</tissue>
    </source>
</reference>
<proteinExistence type="predicted"/>
<keyword evidence="4" id="KW-1185">Reference proteome</keyword>
<protein>
    <submittedName>
        <fullName evidence="3">Uncharacterized protein</fullName>
    </submittedName>
</protein>
<organism evidence="3 4">
    <name type="scientific">Zingiber officinale</name>
    <name type="common">Ginger</name>
    <name type="synonym">Amomum zingiber</name>
    <dbReference type="NCBI Taxonomy" id="94328"/>
    <lineage>
        <taxon>Eukaryota</taxon>
        <taxon>Viridiplantae</taxon>
        <taxon>Streptophyta</taxon>
        <taxon>Embryophyta</taxon>
        <taxon>Tracheophyta</taxon>
        <taxon>Spermatophyta</taxon>
        <taxon>Magnoliopsida</taxon>
        <taxon>Liliopsida</taxon>
        <taxon>Zingiberales</taxon>
        <taxon>Zingiberaceae</taxon>
        <taxon>Zingiber</taxon>
    </lineage>
</organism>
<dbReference type="EMBL" id="JACMSC010000021">
    <property type="protein sequence ID" value="KAG6470154.1"/>
    <property type="molecule type" value="Genomic_DNA"/>
</dbReference>
<feature type="chain" id="PRO_5035177287" evidence="2">
    <location>
        <begin position="24"/>
        <end position="182"/>
    </location>
</feature>
<dbReference type="Proteomes" id="UP000734854">
    <property type="component" value="Unassembled WGS sequence"/>
</dbReference>
<feature type="signal peptide" evidence="2">
    <location>
        <begin position="1"/>
        <end position="23"/>
    </location>
</feature>
<evidence type="ECO:0000313" key="3">
    <source>
        <dbReference type="EMBL" id="KAG6470154.1"/>
    </source>
</evidence>
<gene>
    <name evidence="3" type="ORF">ZIOFF_071211</name>
</gene>
<evidence type="ECO:0000256" key="2">
    <source>
        <dbReference type="SAM" id="SignalP"/>
    </source>
</evidence>
<evidence type="ECO:0000256" key="1">
    <source>
        <dbReference type="SAM" id="MobiDB-lite"/>
    </source>
</evidence>
<accession>A0A8J5C802</accession>
<feature type="region of interest" description="Disordered" evidence="1">
    <location>
        <begin position="116"/>
        <end position="139"/>
    </location>
</feature>
<name>A0A8J5C802_ZINOF</name>
<keyword evidence="2" id="KW-0732">Signal</keyword>
<dbReference type="AlphaFoldDB" id="A0A8J5C802"/>
<sequence length="182" mass="19714">MLLVAEISPLPLTLLILIRHLLSFDHRSWICRQAPEVALLCTGCLRPRAGGGLVVTSEALPPPWVVVCPNGIVLVEIDLGSDLKLLEEAKCPNLTPTTPFPFLPLAPCRRDLTAAPHSPYSHPPPPLLRSPELDLPPTSRSCPTLHGLPSAKSRRCRPLMCGTVLRDLTSSKPPTISSPWPA</sequence>
<evidence type="ECO:0000313" key="4">
    <source>
        <dbReference type="Proteomes" id="UP000734854"/>
    </source>
</evidence>
<comment type="caution">
    <text evidence="3">The sequence shown here is derived from an EMBL/GenBank/DDBJ whole genome shotgun (WGS) entry which is preliminary data.</text>
</comment>